<dbReference type="PROSITE" id="PS50878">
    <property type="entry name" value="RT_POL"/>
    <property type="match status" value="1"/>
</dbReference>
<protein>
    <recommendedName>
        <fullName evidence="1">Reverse transcriptase domain-containing protein</fullName>
    </recommendedName>
</protein>
<dbReference type="SUPFAM" id="SSF56672">
    <property type="entry name" value="DNA/RNA polymerases"/>
    <property type="match status" value="1"/>
</dbReference>
<reference evidence="2" key="1">
    <citation type="submission" date="2025-08" db="UniProtKB">
        <authorList>
            <consortium name="Ensembl"/>
        </authorList>
    </citation>
    <scope>IDENTIFICATION</scope>
</reference>
<reference evidence="2" key="2">
    <citation type="submission" date="2025-09" db="UniProtKB">
        <authorList>
            <consortium name="Ensembl"/>
        </authorList>
    </citation>
    <scope>IDENTIFICATION</scope>
</reference>
<feature type="domain" description="Reverse transcriptase" evidence="1">
    <location>
        <begin position="150"/>
        <end position="405"/>
    </location>
</feature>
<dbReference type="InterPro" id="IPR043502">
    <property type="entry name" value="DNA/RNA_pol_sf"/>
</dbReference>
<dbReference type="GeneTree" id="ENSGT01150000286909"/>
<sequence>MYSDHLHHYKNALTTAKTSYYSNLINTGTGNSRVLFSTVNHLLQPPKSLPPDISTTQCTAFLDFFSSKINTIDQQLASSRTHSDDPPWMITSGKPLISSLSDFTLVTEQTVSELIRKAKTTTCQLDPLPTSLVKACLPSISPMITNIINSSLTTGTVPLILKLAAITPILKKPGADPSDLNHYRPISNLPFISKTLERVVATQLQSHLDINNLHEPFQSGFCPKHSTETALVKITNDLLLAADSGLLTILILLDLSAAFNTISHPLLLDRLAGIGITGAALSWFTSYLTGRQQFVQLSNHKSGCSGVSLGVPQGSVLGPLLFTTYLLPLGTLLRHHGVHFHCYADDTQVYISTKPTAAIPPTSLITCLEEIRSWLSRNFLKLNGNKTGALLIGSKSTLTKSQLVIIDYCNALLTGLPTKLINRLQIIQNSAARIITRTKSSDHITPVLIQLHWLPVHYRIQYKTLLLTYKALHNLAPSYLCDLLQEYTPSRSLRSTSAGLLCIPTSRLTTMGARSFSCSAPRLWNSLPPHIKQSDTITTFKSQLKTHLFKLAHNV</sequence>
<accession>A0A8C5FMK0</accession>
<dbReference type="CDD" id="cd01650">
    <property type="entry name" value="RT_nLTR_like"/>
    <property type="match status" value="1"/>
</dbReference>
<dbReference type="Proteomes" id="UP000694546">
    <property type="component" value="Chromosome 17"/>
</dbReference>
<dbReference type="Ensembl" id="ENSGMOT00000051928.1">
    <property type="protein sequence ID" value="ENSGMOP00000047588.1"/>
    <property type="gene ID" value="ENSGMOG00000026609.1"/>
</dbReference>
<keyword evidence="3" id="KW-1185">Reference proteome</keyword>
<name>A0A8C5FMK0_GADMO</name>
<dbReference type="AlphaFoldDB" id="A0A8C5FMK0"/>
<evidence type="ECO:0000259" key="1">
    <source>
        <dbReference type="PROSITE" id="PS50878"/>
    </source>
</evidence>
<evidence type="ECO:0000313" key="3">
    <source>
        <dbReference type="Proteomes" id="UP000694546"/>
    </source>
</evidence>
<dbReference type="PANTHER" id="PTHR33332">
    <property type="entry name" value="REVERSE TRANSCRIPTASE DOMAIN-CONTAINING PROTEIN"/>
    <property type="match status" value="1"/>
</dbReference>
<proteinExistence type="predicted"/>
<dbReference type="InterPro" id="IPR000477">
    <property type="entry name" value="RT_dom"/>
</dbReference>
<dbReference type="Pfam" id="PF00078">
    <property type="entry name" value="RVT_1"/>
    <property type="match status" value="1"/>
</dbReference>
<organism evidence="2 3">
    <name type="scientific">Gadus morhua</name>
    <name type="common">Atlantic cod</name>
    <dbReference type="NCBI Taxonomy" id="8049"/>
    <lineage>
        <taxon>Eukaryota</taxon>
        <taxon>Metazoa</taxon>
        <taxon>Chordata</taxon>
        <taxon>Craniata</taxon>
        <taxon>Vertebrata</taxon>
        <taxon>Euteleostomi</taxon>
        <taxon>Actinopterygii</taxon>
        <taxon>Neopterygii</taxon>
        <taxon>Teleostei</taxon>
        <taxon>Neoteleostei</taxon>
        <taxon>Acanthomorphata</taxon>
        <taxon>Zeiogadaria</taxon>
        <taxon>Gadariae</taxon>
        <taxon>Gadiformes</taxon>
        <taxon>Gadoidei</taxon>
        <taxon>Gadidae</taxon>
        <taxon>Gadus</taxon>
    </lineage>
</organism>
<evidence type="ECO:0000313" key="2">
    <source>
        <dbReference type="Ensembl" id="ENSGMOP00000047588.1"/>
    </source>
</evidence>